<accession>A0A367YE84</accession>
<keyword evidence="4" id="KW-1185">Reference proteome</keyword>
<feature type="compositionally biased region" description="Acidic residues" evidence="2">
    <location>
        <begin position="31"/>
        <end position="53"/>
    </location>
</feature>
<evidence type="ECO:0000256" key="1">
    <source>
        <dbReference type="SAM" id="Coils"/>
    </source>
</evidence>
<organism evidence="3 4">
    <name type="scientific">Candida viswanathii</name>
    <dbReference type="NCBI Taxonomy" id="5486"/>
    <lineage>
        <taxon>Eukaryota</taxon>
        <taxon>Fungi</taxon>
        <taxon>Dikarya</taxon>
        <taxon>Ascomycota</taxon>
        <taxon>Saccharomycotina</taxon>
        <taxon>Pichiomycetes</taxon>
        <taxon>Debaryomycetaceae</taxon>
        <taxon>Candida/Lodderomyces clade</taxon>
        <taxon>Candida</taxon>
    </lineage>
</organism>
<comment type="caution">
    <text evidence="3">The sequence shown here is derived from an EMBL/GenBank/DDBJ whole genome shotgun (WGS) entry which is preliminary data.</text>
</comment>
<feature type="compositionally biased region" description="Basic and acidic residues" evidence="2">
    <location>
        <begin position="1"/>
        <end position="25"/>
    </location>
</feature>
<gene>
    <name evidence="3" type="primary">BLP1_1</name>
    <name evidence="3" type="ORF">Cantr_10679</name>
</gene>
<name>A0A367YE84_9ASCO</name>
<evidence type="ECO:0000313" key="4">
    <source>
        <dbReference type="Proteomes" id="UP000253472"/>
    </source>
</evidence>
<proteinExistence type="predicted"/>
<dbReference type="AlphaFoldDB" id="A0A367YE84"/>
<reference evidence="3 4" key="1">
    <citation type="submission" date="2018-06" db="EMBL/GenBank/DDBJ databases">
        <title>Whole genome sequencing of Candida tropicalis (genome annotated by CSBL at Korea University).</title>
        <authorList>
            <person name="Ahn J."/>
        </authorList>
    </citation>
    <scope>NUCLEOTIDE SEQUENCE [LARGE SCALE GENOMIC DNA]</scope>
    <source>
        <strain evidence="3 4">ATCC 20962</strain>
    </source>
</reference>
<dbReference type="Proteomes" id="UP000253472">
    <property type="component" value="Unassembled WGS sequence"/>
</dbReference>
<sequence>MSYDADRKRKLSQEEQEETMKKVGEDMVMAQEEEDEDDAFDDDDEEEEDEEEGPTLQEMVSRDRANSLINEFINNEKEELRRMLKEVQQENESLKKILKRDYNVSYHAVKKDYEM</sequence>
<feature type="coiled-coil region" evidence="1">
    <location>
        <begin position="70"/>
        <end position="100"/>
    </location>
</feature>
<dbReference type="STRING" id="5486.A0A367YE84"/>
<dbReference type="EMBL" id="QLNQ01000023">
    <property type="protein sequence ID" value="RCK64186.1"/>
    <property type="molecule type" value="Genomic_DNA"/>
</dbReference>
<dbReference type="OrthoDB" id="4004982at2759"/>
<evidence type="ECO:0000256" key="2">
    <source>
        <dbReference type="SAM" id="MobiDB-lite"/>
    </source>
</evidence>
<keyword evidence="1" id="KW-0175">Coiled coil</keyword>
<feature type="region of interest" description="Disordered" evidence="2">
    <location>
        <begin position="1"/>
        <end position="64"/>
    </location>
</feature>
<protein>
    <submittedName>
        <fullName evidence="3">Blood-induced peptide 1</fullName>
    </submittedName>
</protein>
<evidence type="ECO:0000313" key="3">
    <source>
        <dbReference type="EMBL" id="RCK64186.1"/>
    </source>
</evidence>